<protein>
    <submittedName>
        <fullName evidence="7">Alkylresorcinol/alkylpyrone synthase</fullName>
    </submittedName>
</protein>
<name>A0A2M9BTT5_9MICO</name>
<keyword evidence="3" id="KW-0012">Acyltransferase</keyword>
<sequence>MSRIAAVAPVLPVEVYTQAEITHHLAPLIARDPGKRAVMSRLHTSSKVATRHLVRPLESYAALDSFTVSNDVFISEGLLLAERAIRDALEIAGVEAQDVDFLLFTTVTGVSAPSLDALLISRLGLRPDVKRMPSFGLGCVAGASGLARVHDYLAGHPDDVAILLSVELCSLTLQRDDDSMANLVASGLFGDGATAVVVLGERRAEALGARGPRIVDTSSRVYPDTEGDLGWDVGGTGFRIVLSAGMPDVIRDHLRPEVDGFLAANGLERDSVTEWMAHPGGPRVLEVFEEVLDLPEHALAISWGSLERVGNLSSSSVLHVLADTIETRPAPGAHGLLFAFGPGVSAELVLLEWPDA</sequence>
<feature type="domain" description="Chalcone/stilbene synthase N-terminal" evidence="5">
    <location>
        <begin position="64"/>
        <end position="198"/>
    </location>
</feature>
<dbReference type="AlphaFoldDB" id="A0A2M9BTT5"/>
<evidence type="ECO:0000313" key="8">
    <source>
        <dbReference type="Proteomes" id="UP000230161"/>
    </source>
</evidence>
<comment type="similarity">
    <text evidence="1">Belongs to the thiolase-like superfamily. Chalcone/stilbene synthases family.</text>
</comment>
<dbReference type="PIRSF" id="PIRSF000451">
    <property type="entry name" value="PKS_III"/>
    <property type="match status" value="1"/>
</dbReference>
<dbReference type="SUPFAM" id="SSF53901">
    <property type="entry name" value="Thiolase-like"/>
    <property type="match status" value="2"/>
</dbReference>
<evidence type="ECO:0000256" key="1">
    <source>
        <dbReference type="ARBA" id="ARBA00005531"/>
    </source>
</evidence>
<evidence type="ECO:0000256" key="3">
    <source>
        <dbReference type="ARBA" id="ARBA00023315"/>
    </source>
</evidence>
<dbReference type="InterPro" id="IPR001099">
    <property type="entry name" value="Chalcone/stilbene_synt_N"/>
</dbReference>
<evidence type="ECO:0000256" key="2">
    <source>
        <dbReference type="ARBA" id="ARBA00022679"/>
    </source>
</evidence>
<feature type="active site" description="Acyl-thioester intermediate" evidence="4">
    <location>
        <position position="139"/>
    </location>
</feature>
<dbReference type="CDD" id="cd00831">
    <property type="entry name" value="CHS_like"/>
    <property type="match status" value="1"/>
</dbReference>
<evidence type="ECO:0000256" key="4">
    <source>
        <dbReference type="PIRSR" id="PIRSR000451-1"/>
    </source>
</evidence>
<dbReference type="Pfam" id="PF02797">
    <property type="entry name" value="Chal_sti_synt_C"/>
    <property type="match status" value="1"/>
</dbReference>
<evidence type="ECO:0000259" key="6">
    <source>
        <dbReference type="Pfam" id="PF02797"/>
    </source>
</evidence>
<feature type="domain" description="Chalcone/stilbene synthase C-terminal" evidence="6">
    <location>
        <begin position="217"/>
        <end position="351"/>
    </location>
</feature>
<gene>
    <name evidence="7" type="ORF">CLV54_2313</name>
</gene>
<dbReference type="RefSeq" id="WP_100345127.1">
    <property type="nucleotide sequence ID" value="NZ_PGFB01000004.1"/>
</dbReference>
<dbReference type="Proteomes" id="UP000230161">
    <property type="component" value="Unassembled WGS sequence"/>
</dbReference>
<dbReference type="PANTHER" id="PTHR11877:SF99">
    <property type="entry name" value="1,3,6,8-TETRAHYDROXYNAPHTHALENE SYNTHASE"/>
    <property type="match status" value="1"/>
</dbReference>
<proteinExistence type="inferred from homology"/>
<dbReference type="InterPro" id="IPR012328">
    <property type="entry name" value="Chalcone/stilbene_synt_C"/>
</dbReference>
<comment type="caution">
    <text evidence="7">The sequence shown here is derived from an EMBL/GenBank/DDBJ whole genome shotgun (WGS) entry which is preliminary data.</text>
</comment>
<dbReference type="Gene3D" id="3.40.47.10">
    <property type="match status" value="2"/>
</dbReference>
<reference evidence="7 8" key="1">
    <citation type="submission" date="2017-11" db="EMBL/GenBank/DDBJ databases">
        <title>Genomic Encyclopedia of Archaeal and Bacterial Type Strains, Phase II (KMG-II): From Individual Species to Whole Genera.</title>
        <authorList>
            <person name="Goeker M."/>
        </authorList>
    </citation>
    <scope>NUCLEOTIDE SEQUENCE [LARGE SCALE GENOMIC DNA]</scope>
    <source>
        <strain evidence="7 8">DSM 25625</strain>
    </source>
</reference>
<keyword evidence="2" id="KW-0808">Transferase</keyword>
<dbReference type="EMBL" id="PGFB01000004">
    <property type="protein sequence ID" value="PJJ61369.1"/>
    <property type="molecule type" value="Genomic_DNA"/>
</dbReference>
<dbReference type="GO" id="GO:0030639">
    <property type="term" value="P:polyketide biosynthetic process"/>
    <property type="evidence" value="ECO:0007669"/>
    <property type="project" value="TreeGrafter"/>
</dbReference>
<evidence type="ECO:0000259" key="5">
    <source>
        <dbReference type="Pfam" id="PF00195"/>
    </source>
</evidence>
<evidence type="ECO:0000313" key="7">
    <source>
        <dbReference type="EMBL" id="PJJ61369.1"/>
    </source>
</evidence>
<accession>A0A2M9BTT5</accession>
<dbReference type="InterPro" id="IPR011141">
    <property type="entry name" value="Polyketide_synthase_type-III"/>
</dbReference>
<dbReference type="PANTHER" id="PTHR11877">
    <property type="entry name" value="HYDROXYMETHYLGLUTARYL-COA SYNTHASE"/>
    <property type="match status" value="1"/>
</dbReference>
<dbReference type="GO" id="GO:0016747">
    <property type="term" value="F:acyltransferase activity, transferring groups other than amino-acyl groups"/>
    <property type="evidence" value="ECO:0007669"/>
    <property type="project" value="InterPro"/>
</dbReference>
<dbReference type="OrthoDB" id="9786288at2"/>
<keyword evidence="8" id="KW-1185">Reference proteome</keyword>
<organism evidence="7 8">
    <name type="scientific">Compostimonas suwonensis</name>
    <dbReference type="NCBI Taxonomy" id="1048394"/>
    <lineage>
        <taxon>Bacteria</taxon>
        <taxon>Bacillati</taxon>
        <taxon>Actinomycetota</taxon>
        <taxon>Actinomycetes</taxon>
        <taxon>Micrococcales</taxon>
        <taxon>Microbacteriaceae</taxon>
        <taxon>Compostimonas</taxon>
    </lineage>
</organism>
<dbReference type="Pfam" id="PF00195">
    <property type="entry name" value="Chal_sti_synt_N"/>
    <property type="match status" value="1"/>
</dbReference>
<dbReference type="InterPro" id="IPR016039">
    <property type="entry name" value="Thiolase-like"/>
</dbReference>